<name>A0A3S0JIY3_9BACT</name>
<dbReference type="EMBL" id="RXOF01000003">
    <property type="protein sequence ID" value="RTQ51602.1"/>
    <property type="molecule type" value="Genomic_DNA"/>
</dbReference>
<dbReference type="Proteomes" id="UP000282184">
    <property type="component" value="Unassembled WGS sequence"/>
</dbReference>
<dbReference type="RefSeq" id="WP_126692493.1">
    <property type="nucleotide sequence ID" value="NZ_RXOF01000003.1"/>
</dbReference>
<organism evidence="10 11">
    <name type="scientific">Hymenobacter gummosus</name>
    <dbReference type="NCBI Taxonomy" id="1776032"/>
    <lineage>
        <taxon>Bacteria</taxon>
        <taxon>Pseudomonadati</taxon>
        <taxon>Bacteroidota</taxon>
        <taxon>Cytophagia</taxon>
        <taxon>Cytophagales</taxon>
        <taxon>Hymenobacteraceae</taxon>
        <taxon>Hymenobacter</taxon>
    </lineage>
</organism>
<evidence type="ECO:0000256" key="4">
    <source>
        <dbReference type="ARBA" id="ARBA00022692"/>
    </source>
</evidence>
<dbReference type="GO" id="GO:0005886">
    <property type="term" value="C:plasma membrane"/>
    <property type="evidence" value="ECO:0007669"/>
    <property type="project" value="UniProtKB-SubCell"/>
</dbReference>
<evidence type="ECO:0000256" key="3">
    <source>
        <dbReference type="ARBA" id="ARBA00022475"/>
    </source>
</evidence>
<evidence type="ECO:0000313" key="11">
    <source>
        <dbReference type="Proteomes" id="UP000282184"/>
    </source>
</evidence>
<protein>
    <recommendedName>
        <fullName evidence="12">Multidrug transporter</fullName>
    </recommendedName>
</protein>
<keyword evidence="7 9" id="KW-0472">Membrane</keyword>
<feature type="transmembrane region" description="Helical" evidence="9">
    <location>
        <begin position="43"/>
        <end position="62"/>
    </location>
</feature>
<evidence type="ECO:0000256" key="8">
    <source>
        <dbReference type="ARBA" id="ARBA00034708"/>
    </source>
</evidence>
<evidence type="ECO:0000256" key="2">
    <source>
        <dbReference type="ARBA" id="ARBA00022448"/>
    </source>
</evidence>
<keyword evidence="4 9" id="KW-0812">Transmembrane</keyword>
<comment type="similarity">
    <text evidence="8">Belongs to the anion channel-forming bestrophin (TC 1.A.46) family.</text>
</comment>
<dbReference type="OrthoDB" id="445589at2"/>
<keyword evidence="2" id="KW-0813">Transport</keyword>
<evidence type="ECO:0000256" key="9">
    <source>
        <dbReference type="SAM" id="Phobius"/>
    </source>
</evidence>
<dbReference type="PANTHER" id="PTHR33281:SF19">
    <property type="entry name" value="VOLTAGE-DEPENDENT ANION CHANNEL-FORMING PROTEIN YNEE"/>
    <property type="match status" value="1"/>
</dbReference>
<evidence type="ECO:0000256" key="1">
    <source>
        <dbReference type="ARBA" id="ARBA00004651"/>
    </source>
</evidence>
<reference evidence="10 11" key="1">
    <citation type="submission" date="2018-12" db="EMBL/GenBank/DDBJ databases">
        <title>Hymenobacter gummosus sp. nov., isolated from a spring.</title>
        <authorList>
            <person name="Nie L."/>
        </authorList>
    </citation>
    <scope>NUCLEOTIDE SEQUENCE [LARGE SCALE GENOMIC DNA]</scope>
    <source>
        <strain evidence="10 11">KCTC 52166</strain>
    </source>
</reference>
<keyword evidence="3" id="KW-1003">Cell membrane</keyword>
<dbReference type="AlphaFoldDB" id="A0A3S0JIY3"/>
<comment type="subcellular location">
    <subcellularLocation>
        <location evidence="1">Cell membrane</location>
        <topology evidence="1">Multi-pass membrane protein</topology>
    </subcellularLocation>
</comment>
<evidence type="ECO:0000256" key="6">
    <source>
        <dbReference type="ARBA" id="ARBA00023065"/>
    </source>
</evidence>
<dbReference type="GO" id="GO:0005254">
    <property type="term" value="F:chloride channel activity"/>
    <property type="evidence" value="ECO:0007669"/>
    <property type="project" value="InterPro"/>
</dbReference>
<dbReference type="PANTHER" id="PTHR33281">
    <property type="entry name" value="UPF0187 PROTEIN YNEE"/>
    <property type="match status" value="1"/>
</dbReference>
<feature type="transmembrane region" description="Helical" evidence="9">
    <location>
        <begin position="265"/>
        <end position="283"/>
    </location>
</feature>
<keyword evidence="11" id="KW-1185">Reference proteome</keyword>
<dbReference type="InterPro" id="IPR044669">
    <property type="entry name" value="YneE/VCCN1/2-like"/>
</dbReference>
<keyword evidence="5 9" id="KW-1133">Transmembrane helix</keyword>
<feature type="transmembrane region" description="Helical" evidence="9">
    <location>
        <begin position="20"/>
        <end position="37"/>
    </location>
</feature>
<keyword evidence="6" id="KW-0406">Ion transport</keyword>
<gene>
    <name evidence="10" type="ORF">EJV47_07320</name>
</gene>
<evidence type="ECO:0000313" key="10">
    <source>
        <dbReference type="EMBL" id="RTQ51602.1"/>
    </source>
</evidence>
<evidence type="ECO:0000256" key="7">
    <source>
        <dbReference type="ARBA" id="ARBA00023136"/>
    </source>
</evidence>
<accession>A0A3S0JIY3</accession>
<evidence type="ECO:0000256" key="5">
    <source>
        <dbReference type="ARBA" id="ARBA00022989"/>
    </source>
</evidence>
<dbReference type="Pfam" id="PF25539">
    <property type="entry name" value="Bestrophin_2"/>
    <property type="match status" value="1"/>
</dbReference>
<sequence>MYVNHHIRPGLILRFAWKNLLLFLVLSAGSFALYSYLGCRYLAIPFLPIGVIGTAVAFYIGFKNNSSYERLWEARRIWGSITNNSRAWGVMALDFVNNDFAPDPLPPAALQSIRRELLYRQLGLVSALRHQLRRPQYWQSPVSRAVALEAAARYEHACGEDLRLFLPEDEVATALTYPNTATHLIRRQSARLLELRQAGLLNDFRHLEMARMLNDMYNQQGACERIKSFPLPRQYAYFSAVFTWLFIVLLPFGMLGEFAKVGPQYTWLMIPFHLLISWVFMTMETIGDTSENPFENGINDVPMTAINRNIEIDLRAMLGETDLPPRVEAVDGILL</sequence>
<comment type="caution">
    <text evidence="10">The sequence shown here is derived from an EMBL/GenBank/DDBJ whole genome shotgun (WGS) entry which is preliminary data.</text>
</comment>
<evidence type="ECO:0008006" key="12">
    <source>
        <dbReference type="Google" id="ProtNLM"/>
    </source>
</evidence>
<proteinExistence type="inferred from homology"/>
<feature type="transmembrane region" description="Helical" evidence="9">
    <location>
        <begin position="235"/>
        <end position="253"/>
    </location>
</feature>